<dbReference type="Proteomes" id="UP001305606">
    <property type="component" value="Chromosome"/>
</dbReference>
<evidence type="ECO:0000256" key="1">
    <source>
        <dbReference type="SAM" id="MobiDB-lite"/>
    </source>
</evidence>
<accession>A0ABY9VAJ5</accession>
<evidence type="ECO:0000313" key="3">
    <source>
        <dbReference type="Proteomes" id="UP001305606"/>
    </source>
</evidence>
<dbReference type="InterPro" id="IPR016162">
    <property type="entry name" value="Ald_DH_N"/>
</dbReference>
<feature type="compositionally biased region" description="Basic and acidic residues" evidence="1">
    <location>
        <begin position="82"/>
        <end position="93"/>
    </location>
</feature>
<protein>
    <recommendedName>
        <fullName evidence="4">Aldehyde dehydrogenase domain-containing protein</fullName>
    </recommendedName>
</protein>
<sequence length="93" mass="9886">MRDCVAPVLAAGSGRLLFDGCPTGVAVTWAQHHGGPWPATDNQHTSVGPTGIRRFLRPLAWRNSPGHLLPPEPADGLSTVPRRVDGHLRLPAA</sequence>
<name>A0ABY9VAJ5_9ACTN</name>
<gene>
    <name evidence="2" type="ORF">PS467_39175</name>
</gene>
<reference evidence="2 3" key="1">
    <citation type="submission" date="2023-02" db="EMBL/GenBank/DDBJ databases">
        <title>Streptomyces sp. SCA4-21 with antifungal activity against Fusarium oxysporum f. sp. cubense, Streptomyces sp. SCA2-17 with antifungal activity against Fusarium oxysporum f. sp. cubense.</title>
        <authorList>
            <person name="Qi D."/>
        </authorList>
    </citation>
    <scope>NUCLEOTIDE SEQUENCE [LARGE SCALE GENOMIC DNA]</scope>
    <source>
        <strain evidence="2 3">SCA4-21</strain>
    </source>
</reference>
<dbReference type="Gene3D" id="3.40.605.10">
    <property type="entry name" value="Aldehyde Dehydrogenase, Chain A, domain 1"/>
    <property type="match status" value="1"/>
</dbReference>
<organism evidence="2 3">
    <name type="scientific">Streptomyces luomodiensis</name>
    <dbReference type="NCBI Taxonomy" id="3026192"/>
    <lineage>
        <taxon>Bacteria</taxon>
        <taxon>Bacillati</taxon>
        <taxon>Actinomycetota</taxon>
        <taxon>Actinomycetes</taxon>
        <taxon>Kitasatosporales</taxon>
        <taxon>Streptomycetaceae</taxon>
        <taxon>Streptomyces</taxon>
    </lineage>
</organism>
<dbReference type="EMBL" id="CP117522">
    <property type="protein sequence ID" value="WNF00935.1"/>
    <property type="molecule type" value="Genomic_DNA"/>
</dbReference>
<proteinExistence type="predicted"/>
<evidence type="ECO:0008006" key="4">
    <source>
        <dbReference type="Google" id="ProtNLM"/>
    </source>
</evidence>
<keyword evidence="3" id="KW-1185">Reference proteome</keyword>
<evidence type="ECO:0000313" key="2">
    <source>
        <dbReference type="EMBL" id="WNF00935.1"/>
    </source>
</evidence>
<feature type="region of interest" description="Disordered" evidence="1">
    <location>
        <begin position="65"/>
        <end position="93"/>
    </location>
</feature>
<dbReference type="RefSeq" id="WP_311039279.1">
    <property type="nucleotide sequence ID" value="NZ_CP117522.1"/>
</dbReference>